<dbReference type="AlphaFoldDB" id="A0A8S9WZ70"/>
<dbReference type="GO" id="GO:0008380">
    <property type="term" value="P:RNA splicing"/>
    <property type="evidence" value="ECO:0007669"/>
    <property type="project" value="UniProtKB-KW"/>
</dbReference>
<evidence type="ECO:0000256" key="3">
    <source>
        <dbReference type="ARBA" id="ARBA00006852"/>
    </source>
</evidence>
<accession>A0A8S9WZ70</accession>
<dbReference type="OrthoDB" id="48562at2759"/>
<evidence type="ECO:0000256" key="7">
    <source>
        <dbReference type="ARBA" id="ARBA00023242"/>
    </source>
</evidence>
<dbReference type="Proteomes" id="UP000466442">
    <property type="component" value="Linkage Group LG12"/>
</dbReference>
<comment type="caution">
    <text evidence="9">The sequence shown here is derived from an EMBL/GenBank/DDBJ whole genome shotgun (WGS) entry which is preliminary data.</text>
</comment>
<reference evidence="9" key="1">
    <citation type="journal article" date="2021" name="Mol. Ecol. Resour.">
        <title>Apolygus lucorum genome provides insights into omnivorousness and mesophyll feeding.</title>
        <authorList>
            <person name="Liu Y."/>
            <person name="Liu H."/>
            <person name="Wang H."/>
            <person name="Huang T."/>
            <person name="Liu B."/>
            <person name="Yang B."/>
            <person name="Yin L."/>
            <person name="Li B."/>
            <person name="Zhang Y."/>
            <person name="Zhang S."/>
            <person name="Jiang F."/>
            <person name="Zhang X."/>
            <person name="Ren Y."/>
            <person name="Wang B."/>
            <person name="Wang S."/>
            <person name="Lu Y."/>
            <person name="Wu K."/>
            <person name="Fan W."/>
            <person name="Wang G."/>
        </authorList>
    </citation>
    <scope>NUCLEOTIDE SEQUENCE</scope>
    <source>
        <strain evidence="9">12Hb</strain>
    </source>
</reference>
<sequence>MSKKKRKRERSVSSDDEEDRKKKKVKSMKKKKKEKKKRRKSLTSSSDDSVSSVTSSSSEERRRLKKKKKKDKKMKKKKNKIEKPTQQVDEGADMVGPQVPSDLPKAEEERPKMAPMTKEEWDKRQSVVRRVYDETTGRHRLIKGDGEVLEEIVSRDRHKEINRLATAGDGAYFQSKLPQPHRGWK</sequence>
<dbReference type="Pfam" id="PF10500">
    <property type="entry name" value="SR-25"/>
    <property type="match status" value="1"/>
</dbReference>
<keyword evidence="10" id="KW-1185">Reference proteome</keyword>
<feature type="compositionally biased region" description="Low complexity" evidence="8">
    <location>
        <begin position="42"/>
        <end position="57"/>
    </location>
</feature>
<feature type="compositionally biased region" description="Basic and acidic residues" evidence="8">
    <location>
        <begin position="104"/>
        <end position="123"/>
    </location>
</feature>
<dbReference type="GO" id="GO:0016607">
    <property type="term" value="C:nuclear speck"/>
    <property type="evidence" value="ECO:0007669"/>
    <property type="project" value="UniProtKB-SubCell"/>
</dbReference>
<feature type="compositionally biased region" description="Basic residues" evidence="8">
    <location>
        <begin position="21"/>
        <end position="41"/>
    </location>
</feature>
<proteinExistence type="inferred from homology"/>
<keyword evidence="7" id="KW-0539">Nucleus</keyword>
<dbReference type="GO" id="GO:0005730">
    <property type="term" value="C:nucleolus"/>
    <property type="evidence" value="ECO:0007669"/>
    <property type="project" value="UniProtKB-SubCell"/>
</dbReference>
<evidence type="ECO:0000256" key="5">
    <source>
        <dbReference type="ARBA" id="ARBA00022664"/>
    </source>
</evidence>
<evidence type="ECO:0000256" key="2">
    <source>
        <dbReference type="ARBA" id="ARBA00004604"/>
    </source>
</evidence>
<dbReference type="GO" id="GO:0006397">
    <property type="term" value="P:mRNA processing"/>
    <property type="evidence" value="ECO:0007669"/>
    <property type="project" value="UniProtKB-KW"/>
</dbReference>
<evidence type="ECO:0000256" key="8">
    <source>
        <dbReference type="SAM" id="MobiDB-lite"/>
    </source>
</evidence>
<name>A0A8S9WZ70_APOLU</name>
<dbReference type="EMBL" id="WIXP02000012">
    <property type="protein sequence ID" value="KAF6202007.1"/>
    <property type="molecule type" value="Genomic_DNA"/>
</dbReference>
<gene>
    <name evidence="9" type="ORF">GE061_004403</name>
</gene>
<comment type="subcellular location">
    <subcellularLocation>
        <location evidence="1">Nucleus speckle</location>
    </subcellularLocation>
    <subcellularLocation>
        <location evidence="2">Nucleus</location>
        <location evidence="2">Nucleolus</location>
    </subcellularLocation>
</comment>
<evidence type="ECO:0000313" key="9">
    <source>
        <dbReference type="EMBL" id="KAF6202007.1"/>
    </source>
</evidence>
<evidence type="ECO:0000256" key="1">
    <source>
        <dbReference type="ARBA" id="ARBA00004324"/>
    </source>
</evidence>
<evidence type="ECO:0000256" key="6">
    <source>
        <dbReference type="ARBA" id="ARBA00023187"/>
    </source>
</evidence>
<evidence type="ECO:0000313" key="10">
    <source>
        <dbReference type="Proteomes" id="UP000466442"/>
    </source>
</evidence>
<evidence type="ECO:0000256" key="4">
    <source>
        <dbReference type="ARBA" id="ARBA00017993"/>
    </source>
</evidence>
<protein>
    <recommendedName>
        <fullName evidence="4">ADP-ribosylation factor-like protein 6-interacting protein 4</fullName>
    </recommendedName>
</protein>
<comment type="similarity">
    <text evidence="3">Belongs to the ARL6IP4 family.</text>
</comment>
<dbReference type="InterPro" id="IPR019532">
    <property type="entry name" value="Nucl_RNA-splicing_assoc_SR-25"/>
</dbReference>
<feature type="region of interest" description="Disordered" evidence="8">
    <location>
        <begin position="1"/>
        <end position="123"/>
    </location>
</feature>
<keyword evidence="6" id="KW-0508">mRNA splicing</keyword>
<keyword evidence="5" id="KW-0507">mRNA processing</keyword>
<organism evidence="9 10">
    <name type="scientific">Apolygus lucorum</name>
    <name type="common">Small green plant bug</name>
    <name type="synonym">Lygocoris lucorum</name>
    <dbReference type="NCBI Taxonomy" id="248454"/>
    <lineage>
        <taxon>Eukaryota</taxon>
        <taxon>Metazoa</taxon>
        <taxon>Ecdysozoa</taxon>
        <taxon>Arthropoda</taxon>
        <taxon>Hexapoda</taxon>
        <taxon>Insecta</taxon>
        <taxon>Pterygota</taxon>
        <taxon>Neoptera</taxon>
        <taxon>Paraneoptera</taxon>
        <taxon>Hemiptera</taxon>
        <taxon>Heteroptera</taxon>
        <taxon>Panheteroptera</taxon>
        <taxon>Cimicomorpha</taxon>
        <taxon>Miridae</taxon>
        <taxon>Mirini</taxon>
        <taxon>Apolygus</taxon>
    </lineage>
</organism>
<feature type="compositionally biased region" description="Basic residues" evidence="8">
    <location>
        <begin position="63"/>
        <end position="80"/>
    </location>
</feature>